<name>A0A0E0EL00_9ORYZ</name>
<dbReference type="Proteomes" id="UP000008021">
    <property type="component" value="Chromosome 8"/>
</dbReference>
<dbReference type="Gene3D" id="3.30.200.20">
    <property type="entry name" value="Phosphorylase Kinase, domain 1"/>
    <property type="match status" value="1"/>
</dbReference>
<dbReference type="EnsemblPlants" id="OMERI08G10810.1">
    <property type="protein sequence ID" value="OMERI08G10810.1"/>
    <property type="gene ID" value="OMERI08G10810"/>
</dbReference>
<accession>A0A0E0EL00</accession>
<dbReference type="Gramene" id="OMERI08G10810.1">
    <property type="protein sequence ID" value="OMERI08G10810.1"/>
    <property type="gene ID" value="OMERI08G10810"/>
</dbReference>
<evidence type="ECO:0000313" key="1">
    <source>
        <dbReference type="EnsemblPlants" id="OMERI08G10810.1"/>
    </source>
</evidence>
<evidence type="ECO:0000313" key="2">
    <source>
        <dbReference type="Proteomes" id="UP000008021"/>
    </source>
</evidence>
<reference evidence="1" key="1">
    <citation type="submission" date="2015-04" db="UniProtKB">
        <authorList>
            <consortium name="EnsemblPlants"/>
        </authorList>
    </citation>
    <scope>IDENTIFICATION</scope>
</reference>
<dbReference type="SUPFAM" id="SSF56112">
    <property type="entry name" value="Protein kinase-like (PK-like)"/>
    <property type="match status" value="1"/>
</dbReference>
<dbReference type="InterPro" id="IPR011009">
    <property type="entry name" value="Kinase-like_dom_sf"/>
</dbReference>
<evidence type="ECO:0008006" key="3">
    <source>
        <dbReference type="Google" id="ProtNLM"/>
    </source>
</evidence>
<dbReference type="HOGENOM" id="CLU_146293_0_0_1"/>
<sequence length="104" mass="11031">MDTSRAAATESVMASTSLGQLSHLHRCPAVASFVIFPPLPRRGCPHRRPPVGLDMEQGHNHFNNAYCIGKGSFGTMYRADLGGGHAFAVKRLDASETGDACCGS</sequence>
<dbReference type="AlphaFoldDB" id="A0A0E0EL00"/>
<organism evidence="1">
    <name type="scientific">Oryza meridionalis</name>
    <dbReference type="NCBI Taxonomy" id="40149"/>
    <lineage>
        <taxon>Eukaryota</taxon>
        <taxon>Viridiplantae</taxon>
        <taxon>Streptophyta</taxon>
        <taxon>Embryophyta</taxon>
        <taxon>Tracheophyta</taxon>
        <taxon>Spermatophyta</taxon>
        <taxon>Magnoliopsida</taxon>
        <taxon>Liliopsida</taxon>
        <taxon>Poales</taxon>
        <taxon>Poaceae</taxon>
        <taxon>BOP clade</taxon>
        <taxon>Oryzoideae</taxon>
        <taxon>Oryzeae</taxon>
        <taxon>Oryzinae</taxon>
        <taxon>Oryza</taxon>
    </lineage>
</organism>
<keyword evidence="2" id="KW-1185">Reference proteome</keyword>
<protein>
    <recommendedName>
        <fullName evidence="3">Protein kinase domain-containing protein</fullName>
    </recommendedName>
</protein>
<reference evidence="1" key="2">
    <citation type="submission" date="2018-05" db="EMBL/GenBank/DDBJ databases">
        <title>OmerRS3 (Oryza meridionalis Reference Sequence Version 3).</title>
        <authorList>
            <person name="Zhang J."/>
            <person name="Kudrna D."/>
            <person name="Lee S."/>
            <person name="Talag J."/>
            <person name="Welchert J."/>
            <person name="Wing R.A."/>
        </authorList>
    </citation>
    <scope>NUCLEOTIDE SEQUENCE [LARGE SCALE GENOMIC DNA]</scope>
    <source>
        <strain evidence="1">cv. OR44</strain>
    </source>
</reference>
<proteinExistence type="predicted"/>
<dbReference type="STRING" id="40149.A0A0E0EL00"/>